<feature type="region of interest" description="Disordered" evidence="1">
    <location>
        <begin position="19"/>
        <end position="38"/>
    </location>
</feature>
<proteinExistence type="predicted"/>
<evidence type="ECO:0000313" key="2">
    <source>
        <dbReference type="EMBL" id="OMJ74089.1"/>
    </source>
</evidence>
<reference evidence="2 3" key="1">
    <citation type="submission" date="2016-11" db="EMBL/GenBank/DDBJ databases">
        <title>The macronuclear genome of Stentor coeruleus: a giant cell with tiny introns.</title>
        <authorList>
            <person name="Slabodnick M."/>
            <person name="Ruby J.G."/>
            <person name="Reiff S.B."/>
            <person name="Swart E.C."/>
            <person name="Gosai S."/>
            <person name="Prabakaran S."/>
            <person name="Witkowska E."/>
            <person name="Larue G.E."/>
            <person name="Fisher S."/>
            <person name="Freeman R.M."/>
            <person name="Gunawardena J."/>
            <person name="Chu W."/>
            <person name="Stover N.A."/>
            <person name="Gregory B.D."/>
            <person name="Nowacki M."/>
            <person name="Derisi J."/>
            <person name="Roy S.W."/>
            <person name="Marshall W.F."/>
            <person name="Sood P."/>
        </authorList>
    </citation>
    <scope>NUCLEOTIDE SEQUENCE [LARGE SCALE GENOMIC DNA]</scope>
    <source>
        <strain evidence="2">WM001</strain>
    </source>
</reference>
<sequence length="176" mass="19917">MDPRFSIFITISKKPKNAEINSSRLSRGSAAVNSNPDSIPSRQSSFLNSLAFVNDSINVQSSHHFGELKNPMHNLLIKKRQGSKIPYLEMVKKKLIFNKDSQTQASCIKNPSSQYQSPLIKQRKEFNSHKVLQPKIPFASEKNNKKLKSAQGRESYRKYISQAKLSFECNRGKSSG</sequence>
<evidence type="ECO:0000313" key="3">
    <source>
        <dbReference type="Proteomes" id="UP000187209"/>
    </source>
</evidence>
<organism evidence="2 3">
    <name type="scientific">Stentor coeruleus</name>
    <dbReference type="NCBI Taxonomy" id="5963"/>
    <lineage>
        <taxon>Eukaryota</taxon>
        <taxon>Sar</taxon>
        <taxon>Alveolata</taxon>
        <taxon>Ciliophora</taxon>
        <taxon>Postciliodesmatophora</taxon>
        <taxon>Heterotrichea</taxon>
        <taxon>Heterotrichida</taxon>
        <taxon>Stentoridae</taxon>
        <taxon>Stentor</taxon>
    </lineage>
</organism>
<gene>
    <name evidence="2" type="ORF">SteCoe_27074</name>
</gene>
<name>A0A1R2BBD7_9CILI</name>
<keyword evidence="3" id="KW-1185">Reference proteome</keyword>
<comment type="caution">
    <text evidence="2">The sequence shown here is derived from an EMBL/GenBank/DDBJ whole genome shotgun (WGS) entry which is preliminary data.</text>
</comment>
<dbReference type="AlphaFoldDB" id="A0A1R2BBD7"/>
<accession>A0A1R2BBD7</accession>
<protein>
    <submittedName>
        <fullName evidence="2">Uncharacterized protein</fullName>
    </submittedName>
</protein>
<evidence type="ECO:0000256" key="1">
    <source>
        <dbReference type="SAM" id="MobiDB-lite"/>
    </source>
</evidence>
<dbReference type="Proteomes" id="UP000187209">
    <property type="component" value="Unassembled WGS sequence"/>
</dbReference>
<dbReference type="EMBL" id="MPUH01000775">
    <property type="protein sequence ID" value="OMJ74089.1"/>
    <property type="molecule type" value="Genomic_DNA"/>
</dbReference>